<evidence type="ECO:0000313" key="1">
    <source>
        <dbReference type="EMBL" id="KAG8190236.1"/>
    </source>
</evidence>
<keyword evidence="2" id="KW-1185">Reference proteome</keyword>
<protein>
    <recommendedName>
        <fullName evidence="3">PiggyBac transposable element-derived protein domain-containing protein</fullName>
    </recommendedName>
</protein>
<organism evidence="1 2">
    <name type="scientific">Oedothorax gibbosus</name>
    <dbReference type="NCBI Taxonomy" id="931172"/>
    <lineage>
        <taxon>Eukaryota</taxon>
        <taxon>Metazoa</taxon>
        <taxon>Ecdysozoa</taxon>
        <taxon>Arthropoda</taxon>
        <taxon>Chelicerata</taxon>
        <taxon>Arachnida</taxon>
        <taxon>Araneae</taxon>
        <taxon>Araneomorphae</taxon>
        <taxon>Entelegynae</taxon>
        <taxon>Araneoidea</taxon>
        <taxon>Linyphiidae</taxon>
        <taxon>Erigoninae</taxon>
        <taxon>Oedothorax</taxon>
    </lineage>
</organism>
<sequence>MEPMGQAKRWCPKSKKKIDLPQPGIVGSYNKNMSGVDILDRFFEFLPTKNKGKEIVVTFFYQHSKHVCESCLENPSRDEWTHVAISIFTRYCVVFDEIRETGIVANISTWTTHTSKL</sequence>
<dbReference type="EMBL" id="JAFNEN010000191">
    <property type="protein sequence ID" value="KAG8190236.1"/>
    <property type="molecule type" value="Genomic_DNA"/>
</dbReference>
<accession>A0AAV6V0S4</accession>
<evidence type="ECO:0000313" key="2">
    <source>
        <dbReference type="Proteomes" id="UP000827092"/>
    </source>
</evidence>
<gene>
    <name evidence="1" type="ORF">JTE90_011957</name>
</gene>
<evidence type="ECO:0008006" key="3">
    <source>
        <dbReference type="Google" id="ProtNLM"/>
    </source>
</evidence>
<name>A0AAV6V0S4_9ARAC</name>
<comment type="caution">
    <text evidence="1">The sequence shown here is derived from an EMBL/GenBank/DDBJ whole genome shotgun (WGS) entry which is preliminary data.</text>
</comment>
<dbReference type="AlphaFoldDB" id="A0AAV6V0S4"/>
<dbReference type="Proteomes" id="UP000827092">
    <property type="component" value="Unassembled WGS sequence"/>
</dbReference>
<dbReference type="PANTHER" id="PTHR47272">
    <property type="entry name" value="DDE_TNP_1_7 DOMAIN-CONTAINING PROTEIN"/>
    <property type="match status" value="1"/>
</dbReference>
<reference evidence="1 2" key="1">
    <citation type="journal article" date="2022" name="Nat. Ecol. Evol.">
        <title>A masculinizing supergene underlies an exaggerated male reproductive morph in a spider.</title>
        <authorList>
            <person name="Hendrickx F."/>
            <person name="De Corte Z."/>
            <person name="Sonet G."/>
            <person name="Van Belleghem S.M."/>
            <person name="Kostlbacher S."/>
            <person name="Vangestel C."/>
        </authorList>
    </citation>
    <scope>NUCLEOTIDE SEQUENCE [LARGE SCALE GENOMIC DNA]</scope>
    <source>
        <strain evidence="1">W744_W776</strain>
    </source>
</reference>
<proteinExistence type="predicted"/>